<sequence length="69" mass="7804">MNFFYIMALANKIVDDHKLRHLGGKELLELLEAIDVEVLPVWAALEFDKPDNSFSASGLATSKIFFSLY</sequence>
<accession>A0A1Y6BZJ2</accession>
<evidence type="ECO:0000313" key="1">
    <source>
        <dbReference type="EMBL" id="SMF26315.1"/>
    </source>
</evidence>
<proteinExistence type="predicted"/>
<dbReference type="RefSeq" id="WP_132318882.1">
    <property type="nucleotide sequence ID" value="NZ_FWZT01000008.1"/>
</dbReference>
<name>A0A1Y6BZJ2_9BACT</name>
<gene>
    <name evidence="1" type="ORF">SAMN06296036_108133</name>
</gene>
<evidence type="ECO:0000313" key="2">
    <source>
        <dbReference type="Proteomes" id="UP000192907"/>
    </source>
</evidence>
<keyword evidence="2" id="KW-1185">Reference proteome</keyword>
<protein>
    <submittedName>
        <fullName evidence="1">Uncharacterized protein</fullName>
    </submittedName>
</protein>
<reference evidence="2" key="1">
    <citation type="submission" date="2017-04" db="EMBL/GenBank/DDBJ databases">
        <authorList>
            <person name="Varghese N."/>
            <person name="Submissions S."/>
        </authorList>
    </citation>
    <scope>NUCLEOTIDE SEQUENCE [LARGE SCALE GENOMIC DNA]</scope>
    <source>
        <strain evidence="2">RKEM611</strain>
    </source>
</reference>
<dbReference type="Proteomes" id="UP000192907">
    <property type="component" value="Unassembled WGS sequence"/>
</dbReference>
<dbReference type="EMBL" id="FWZT01000008">
    <property type="protein sequence ID" value="SMF26315.1"/>
    <property type="molecule type" value="Genomic_DNA"/>
</dbReference>
<dbReference type="AlphaFoldDB" id="A0A1Y6BZJ2"/>
<organism evidence="1 2">
    <name type="scientific">Pseudobacteriovorax antillogorgiicola</name>
    <dbReference type="NCBI Taxonomy" id="1513793"/>
    <lineage>
        <taxon>Bacteria</taxon>
        <taxon>Pseudomonadati</taxon>
        <taxon>Bdellovibrionota</taxon>
        <taxon>Oligoflexia</taxon>
        <taxon>Oligoflexales</taxon>
        <taxon>Pseudobacteriovoracaceae</taxon>
        <taxon>Pseudobacteriovorax</taxon>
    </lineage>
</organism>